<evidence type="ECO:0000313" key="4">
    <source>
        <dbReference type="EMBL" id="EXX91142.1"/>
    </source>
</evidence>
<dbReference type="SMART" id="SM00530">
    <property type="entry name" value="HTH_XRE"/>
    <property type="match status" value="1"/>
</dbReference>
<organism evidence="4 5">
    <name type="scientific">Paenibacillus darwinianus</name>
    <dbReference type="NCBI Taxonomy" id="1380763"/>
    <lineage>
        <taxon>Bacteria</taxon>
        <taxon>Bacillati</taxon>
        <taxon>Bacillota</taxon>
        <taxon>Bacilli</taxon>
        <taxon>Bacillales</taxon>
        <taxon>Paenibacillaceae</taxon>
        <taxon>Paenibacillus</taxon>
    </lineage>
</organism>
<evidence type="ECO:0000259" key="3">
    <source>
        <dbReference type="SMART" id="SM00530"/>
    </source>
</evidence>
<keyword evidence="2" id="KW-1133">Transmembrane helix</keyword>
<comment type="caution">
    <text evidence="4">The sequence shown here is derived from an EMBL/GenBank/DDBJ whole genome shotgun (WGS) entry which is preliminary data.</text>
</comment>
<proteinExistence type="predicted"/>
<feature type="region of interest" description="Disordered" evidence="1">
    <location>
        <begin position="135"/>
        <end position="193"/>
    </location>
</feature>
<dbReference type="SUPFAM" id="SSF47413">
    <property type="entry name" value="lambda repressor-like DNA-binding domains"/>
    <property type="match status" value="1"/>
</dbReference>
<keyword evidence="5" id="KW-1185">Reference proteome</keyword>
<dbReference type="PANTHER" id="PTHR34475:SF1">
    <property type="entry name" value="CYTOSKELETON PROTEIN RODZ"/>
    <property type="match status" value="1"/>
</dbReference>
<dbReference type="GO" id="GO:0003677">
    <property type="term" value="F:DNA binding"/>
    <property type="evidence" value="ECO:0007669"/>
    <property type="project" value="InterPro"/>
</dbReference>
<dbReference type="EMBL" id="JFHU01000040">
    <property type="protein sequence ID" value="EXX91142.1"/>
    <property type="molecule type" value="Genomic_DNA"/>
</dbReference>
<dbReference type="RefSeq" id="WP_051587909.1">
    <property type="nucleotide sequence ID" value="NZ_KK082138.1"/>
</dbReference>
<dbReference type="Gene3D" id="1.10.260.40">
    <property type="entry name" value="lambda repressor-like DNA-binding domains"/>
    <property type="match status" value="1"/>
</dbReference>
<dbReference type="OrthoDB" id="9797543at2"/>
<sequence>MSELGDLLRKSREQRGYSLEDVQEMTKIRKRYLEAIESGDYKMLPGNFYVRAFVKNYAESVGLDSEEVLRLYAKEIPSASPEPMEEQPMLQKRRSSSARSGDRISKWGFRLLMWSFLILIAVVVYVYAIDRQNGAGNETADNGPSMTDEARPPDVTDNKGNTAKPGAGADAGTNGNQAETQTQLEPTPAPEPIRPATALTFVEAVNSTTDKFAINTAGVHKYEITVADGQQSWIEVRQNNSKGQKFHFKTETGPFTVSYDIEGTVWLNIGATPYVEVKIDGALLDDGDKTRRRFIIEPPAAGAADQGAAAATSAGAG</sequence>
<protein>
    <recommendedName>
        <fullName evidence="3">HTH cro/C1-type domain-containing protein</fullName>
    </recommendedName>
</protein>
<evidence type="ECO:0000256" key="1">
    <source>
        <dbReference type="SAM" id="MobiDB-lite"/>
    </source>
</evidence>
<feature type="compositionally biased region" description="Polar residues" evidence="1">
    <location>
        <begin position="173"/>
        <end position="185"/>
    </location>
</feature>
<dbReference type="Proteomes" id="UP000053750">
    <property type="component" value="Unassembled WGS sequence"/>
</dbReference>
<dbReference type="InterPro" id="IPR050400">
    <property type="entry name" value="Bact_Cytoskel_RodZ"/>
</dbReference>
<dbReference type="InterPro" id="IPR001387">
    <property type="entry name" value="Cro/C1-type_HTH"/>
</dbReference>
<feature type="compositionally biased region" description="Polar residues" evidence="1">
    <location>
        <begin position="135"/>
        <end position="145"/>
    </location>
</feature>
<dbReference type="Pfam" id="PF13413">
    <property type="entry name" value="HTH_25"/>
    <property type="match status" value="1"/>
</dbReference>
<gene>
    <name evidence="4" type="ORF">BG53_12185</name>
</gene>
<dbReference type="PANTHER" id="PTHR34475">
    <property type="match status" value="1"/>
</dbReference>
<dbReference type="CDD" id="cd00093">
    <property type="entry name" value="HTH_XRE"/>
    <property type="match status" value="1"/>
</dbReference>
<evidence type="ECO:0000256" key="2">
    <source>
        <dbReference type="SAM" id="Phobius"/>
    </source>
</evidence>
<feature type="transmembrane region" description="Helical" evidence="2">
    <location>
        <begin position="107"/>
        <end position="128"/>
    </location>
</feature>
<evidence type="ECO:0000313" key="5">
    <source>
        <dbReference type="Proteomes" id="UP000053750"/>
    </source>
</evidence>
<keyword evidence="2" id="KW-0812">Transmembrane</keyword>
<feature type="compositionally biased region" description="Basic and acidic residues" evidence="1">
    <location>
        <begin position="148"/>
        <end position="157"/>
    </location>
</feature>
<keyword evidence="2" id="KW-0472">Membrane</keyword>
<reference evidence="4 5" key="1">
    <citation type="submission" date="2014-02" db="EMBL/GenBank/DDBJ databases">
        <title>Genome sequence of Paenibacillus darwinianus reveals adaptive mechanisms for survival in Antarctic soils.</title>
        <authorList>
            <person name="Dsouza M."/>
            <person name="Taylor M.W."/>
            <person name="Turner S.J."/>
            <person name="Aislabie J."/>
        </authorList>
    </citation>
    <scope>NUCLEOTIDE SEQUENCE [LARGE SCALE GENOMIC DNA]</scope>
    <source>
        <strain evidence="4 5">CE1</strain>
    </source>
</reference>
<dbReference type="AlphaFoldDB" id="A0A9W5W8H7"/>
<feature type="domain" description="HTH cro/C1-type" evidence="3">
    <location>
        <begin position="7"/>
        <end position="64"/>
    </location>
</feature>
<name>A0A9W5W8H7_9BACL</name>
<accession>A0A9W5W8H7</accession>
<dbReference type="InterPro" id="IPR010982">
    <property type="entry name" value="Lambda_DNA-bd_dom_sf"/>
</dbReference>